<keyword evidence="7" id="KW-0521">NADP</keyword>
<evidence type="ECO:0000313" key="16">
    <source>
        <dbReference type="EMBL" id="KRM78975.1"/>
    </source>
</evidence>
<dbReference type="CDD" id="cd02801">
    <property type="entry name" value="DUS_like_FMN"/>
    <property type="match status" value="1"/>
</dbReference>
<keyword evidence="3" id="KW-0820">tRNA-binding</keyword>
<sequence>MELSPYWQAIADKAHQEQRPFLSLAPMEAVTNAVFRQVVETAAAPDIINTEFVNALSVTHPLAKFSAQGRLYISDQEKIKPVIQLWGNQAEAFRKAAFAVKDMGYPAIDINMGCPDATVIKNHGGSDLIRHPDDAAAVIAATKEAGLPVSVKTRLGYSETSEFKTWIPFLLQQDVQVLTVHVRTRQEMSKVPAHYEFIDELVKMRDEIAPNTLLAINGDVSDRDAANQLAAEHPGVDGVMIGRGIFNNPFAFEEHPHQHTPAELVNLLRLQLDLFDDFATRYDSPRFPSLKRFFKIYVKRIPHSADLRAQLMETKSTDEVRNLLDQNQQIIDQPITD</sequence>
<evidence type="ECO:0000256" key="7">
    <source>
        <dbReference type="ARBA" id="ARBA00022857"/>
    </source>
</evidence>
<dbReference type="EC" id="1.3.1.-" evidence="12"/>
<evidence type="ECO:0000256" key="12">
    <source>
        <dbReference type="PIRNR" id="PIRNR006621"/>
    </source>
</evidence>
<feature type="active site" description="Proton donor" evidence="13">
    <location>
        <position position="114"/>
    </location>
</feature>
<evidence type="ECO:0000256" key="9">
    <source>
        <dbReference type="ARBA" id="ARBA00023002"/>
    </source>
</evidence>
<dbReference type="InterPro" id="IPR001269">
    <property type="entry name" value="DUS_fam"/>
</dbReference>
<dbReference type="GO" id="GO:0000049">
    <property type="term" value="F:tRNA binding"/>
    <property type="evidence" value="ECO:0007669"/>
    <property type="project" value="UniProtKB-KW"/>
</dbReference>
<organism evidence="16 17">
    <name type="scientific">Lapidilactobacillus dextrinicus DSM 20335</name>
    <dbReference type="NCBI Taxonomy" id="1423738"/>
    <lineage>
        <taxon>Bacteria</taxon>
        <taxon>Bacillati</taxon>
        <taxon>Bacillota</taxon>
        <taxon>Bacilli</taxon>
        <taxon>Lactobacillales</taxon>
        <taxon>Lactobacillaceae</taxon>
        <taxon>Lapidilactobacillus</taxon>
    </lineage>
</organism>
<evidence type="ECO:0000256" key="10">
    <source>
        <dbReference type="ARBA" id="ARBA00048205"/>
    </source>
</evidence>
<keyword evidence="9 12" id="KW-0560">Oxidoreductase</keyword>
<dbReference type="InterPro" id="IPR013785">
    <property type="entry name" value="Aldolase_TIM"/>
</dbReference>
<dbReference type="InterPro" id="IPR018517">
    <property type="entry name" value="tRNA_hU_synthase_CS"/>
</dbReference>
<dbReference type="AlphaFoldDB" id="A0A0R2BHD3"/>
<evidence type="ECO:0000256" key="11">
    <source>
        <dbReference type="ARBA" id="ARBA00048802"/>
    </source>
</evidence>
<keyword evidence="4 12" id="KW-0285">Flavoprotein</keyword>
<dbReference type="PATRIC" id="fig|1423738.3.peg.133"/>
<feature type="binding site" evidence="14">
    <location>
        <position position="181"/>
    </location>
    <ligand>
        <name>FMN</name>
        <dbReference type="ChEBI" id="CHEBI:58210"/>
    </ligand>
</feature>
<dbReference type="GO" id="GO:0017150">
    <property type="term" value="F:tRNA dihydrouridine synthase activity"/>
    <property type="evidence" value="ECO:0007669"/>
    <property type="project" value="InterPro"/>
</dbReference>
<comment type="catalytic activity">
    <reaction evidence="11">
        <text>a 5,6-dihydrouridine in tRNA + NAD(+) = a uridine in tRNA + NADH + H(+)</text>
        <dbReference type="Rhea" id="RHEA:54452"/>
        <dbReference type="Rhea" id="RHEA-COMP:13339"/>
        <dbReference type="Rhea" id="RHEA-COMP:13887"/>
        <dbReference type="ChEBI" id="CHEBI:15378"/>
        <dbReference type="ChEBI" id="CHEBI:57540"/>
        <dbReference type="ChEBI" id="CHEBI:57945"/>
        <dbReference type="ChEBI" id="CHEBI:65315"/>
        <dbReference type="ChEBI" id="CHEBI:74443"/>
    </reaction>
</comment>
<dbReference type="Gene3D" id="1.10.1200.80">
    <property type="entry name" value="Putative flavin oxidoreducatase, domain 2"/>
    <property type="match status" value="1"/>
</dbReference>
<feature type="binding site" evidence="14">
    <location>
        <position position="84"/>
    </location>
    <ligand>
        <name>FMN</name>
        <dbReference type="ChEBI" id="CHEBI:58210"/>
    </ligand>
</feature>
<keyword evidence="14" id="KW-0547">Nucleotide-binding</keyword>
<evidence type="ECO:0000256" key="1">
    <source>
        <dbReference type="ARBA" id="ARBA00001917"/>
    </source>
</evidence>
<proteinExistence type="inferred from homology"/>
<dbReference type="PIRSF" id="PIRSF006621">
    <property type="entry name" value="Dus"/>
    <property type="match status" value="1"/>
</dbReference>
<dbReference type="EMBL" id="AYYK01000008">
    <property type="protein sequence ID" value="KRM78975.1"/>
    <property type="molecule type" value="Genomic_DNA"/>
</dbReference>
<keyword evidence="8" id="KW-0694">RNA-binding</keyword>
<dbReference type="SUPFAM" id="SSF51395">
    <property type="entry name" value="FMN-linked oxidoreductases"/>
    <property type="match status" value="1"/>
</dbReference>
<evidence type="ECO:0000256" key="5">
    <source>
        <dbReference type="ARBA" id="ARBA00022643"/>
    </source>
</evidence>
<evidence type="ECO:0000256" key="3">
    <source>
        <dbReference type="ARBA" id="ARBA00022555"/>
    </source>
</evidence>
<comment type="function">
    <text evidence="2 12">Catalyzes the synthesis of 5,6-dihydrouridine (D), a modified base found in the D-loop of most tRNAs, via the reduction of the C5-C6 double bond in target uridines.</text>
</comment>
<dbReference type="PANTHER" id="PTHR11082:SF25">
    <property type="entry name" value="DUS-LIKE FMN-BINDING DOMAIN-CONTAINING PROTEIN"/>
    <property type="match status" value="1"/>
</dbReference>
<dbReference type="GO" id="GO:0050660">
    <property type="term" value="F:flavin adenine dinucleotide binding"/>
    <property type="evidence" value="ECO:0007669"/>
    <property type="project" value="InterPro"/>
</dbReference>
<dbReference type="Gene3D" id="3.20.20.70">
    <property type="entry name" value="Aldolase class I"/>
    <property type="match status" value="1"/>
</dbReference>
<dbReference type="PROSITE" id="PS01136">
    <property type="entry name" value="UPF0034"/>
    <property type="match status" value="1"/>
</dbReference>
<comment type="catalytic activity">
    <reaction evidence="10">
        <text>a 5,6-dihydrouridine in tRNA + NADP(+) = a uridine in tRNA + NADPH + H(+)</text>
        <dbReference type="Rhea" id="RHEA:23624"/>
        <dbReference type="Rhea" id="RHEA-COMP:13339"/>
        <dbReference type="Rhea" id="RHEA-COMP:13887"/>
        <dbReference type="ChEBI" id="CHEBI:15378"/>
        <dbReference type="ChEBI" id="CHEBI:57783"/>
        <dbReference type="ChEBI" id="CHEBI:58349"/>
        <dbReference type="ChEBI" id="CHEBI:65315"/>
        <dbReference type="ChEBI" id="CHEBI:74443"/>
    </reaction>
</comment>
<dbReference type="STRING" id="1423738.FC84_GL000131"/>
<dbReference type="PANTHER" id="PTHR11082">
    <property type="entry name" value="TRNA-DIHYDROURIDINE SYNTHASE"/>
    <property type="match status" value="1"/>
</dbReference>
<evidence type="ECO:0000256" key="2">
    <source>
        <dbReference type="ARBA" id="ARBA00002790"/>
    </source>
</evidence>
<protein>
    <recommendedName>
        <fullName evidence="12">tRNA-dihydrouridine synthase</fullName>
        <ecNumber evidence="12">1.3.1.-</ecNumber>
    </recommendedName>
</protein>
<dbReference type="Proteomes" id="UP000051813">
    <property type="component" value="Unassembled WGS sequence"/>
</dbReference>
<dbReference type="InterPro" id="IPR024036">
    <property type="entry name" value="tRNA-dHydroUridine_Synthase_C"/>
</dbReference>
<comment type="caution">
    <text evidence="16">The sequence shown here is derived from an EMBL/GenBank/DDBJ whole genome shotgun (WGS) entry which is preliminary data.</text>
</comment>
<reference evidence="16 17" key="1">
    <citation type="journal article" date="2015" name="Genome Announc.">
        <title>Expanding the biotechnology potential of lactobacilli through comparative genomics of 213 strains and associated genera.</title>
        <authorList>
            <person name="Sun Z."/>
            <person name="Harris H.M."/>
            <person name="McCann A."/>
            <person name="Guo C."/>
            <person name="Argimon S."/>
            <person name="Zhang W."/>
            <person name="Yang X."/>
            <person name="Jeffery I.B."/>
            <person name="Cooney J.C."/>
            <person name="Kagawa T.F."/>
            <person name="Liu W."/>
            <person name="Song Y."/>
            <person name="Salvetti E."/>
            <person name="Wrobel A."/>
            <person name="Rasinkangas P."/>
            <person name="Parkhill J."/>
            <person name="Rea M.C."/>
            <person name="O'Sullivan O."/>
            <person name="Ritari J."/>
            <person name="Douillard F.P."/>
            <person name="Paul Ross R."/>
            <person name="Yang R."/>
            <person name="Briner A.E."/>
            <person name="Felis G.E."/>
            <person name="de Vos W.M."/>
            <person name="Barrangou R."/>
            <person name="Klaenhammer T.R."/>
            <person name="Caufield P.W."/>
            <person name="Cui Y."/>
            <person name="Zhang H."/>
            <person name="O'Toole P.W."/>
        </authorList>
    </citation>
    <scope>NUCLEOTIDE SEQUENCE [LARGE SCALE GENOMIC DNA]</scope>
    <source>
        <strain evidence="16 17">DSM 20335</strain>
    </source>
</reference>
<dbReference type="RefSeq" id="WP_057756451.1">
    <property type="nucleotide sequence ID" value="NZ_AYYK01000008.1"/>
</dbReference>
<gene>
    <name evidence="16" type="ORF">FC84_GL000131</name>
</gene>
<name>A0A0R2BHD3_9LACO</name>
<dbReference type="Pfam" id="PF01207">
    <property type="entry name" value="Dus"/>
    <property type="match status" value="1"/>
</dbReference>
<dbReference type="InterPro" id="IPR035587">
    <property type="entry name" value="DUS-like_FMN-bd"/>
</dbReference>
<evidence type="ECO:0000256" key="4">
    <source>
        <dbReference type="ARBA" id="ARBA00022630"/>
    </source>
</evidence>
<comment type="similarity">
    <text evidence="12">Belongs to the dus family.</text>
</comment>
<dbReference type="OrthoDB" id="9764501at2"/>
<comment type="cofactor">
    <cofactor evidence="1 12 14">
        <name>FMN</name>
        <dbReference type="ChEBI" id="CHEBI:58210"/>
    </cofactor>
</comment>
<feature type="binding site" evidence="14">
    <location>
        <begin position="242"/>
        <end position="243"/>
    </location>
    <ligand>
        <name>FMN</name>
        <dbReference type="ChEBI" id="CHEBI:58210"/>
    </ligand>
</feature>
<evidence type="ECO:0000256" key="14">
    <source>
        <dbReference type="PIRSR" id="PIRSR006621-2"/>
    </source>
</evidence>
<keyword evidence="6 12" id="KW-0819">tRNA processing</keyword>
<feature type="binding site" evidence="14">
    <location>
        <position position="152"/>
    </location>
    <ligand>
        <name>FMN</name>
        <dbReference type="ChEBI" id="CHEBI:58210"/>
    </ligand>
</feature>
<evidence type="ECO:0000256" key="8">
    <source>
        <dbReference type="ARBA" id="ARBA00022884"/>
    </source>
</evidence>
<evidence type="ECO:0000313" key="17">
    <source>
        <dbReference type="Proteomes" id="UP000051813"/>
    </source>
</evidence>
<feature type="domain" description="DUS-like FMN-binding" evidence="15">
    <location>
        <begin position="24"/>
        <end position="325"/>
    </location>
</feature>
<keyword evidence="5 12" id="KW-0288">FMN</keyword>
<evidence type="ECO:0000259" key="15">
    <source>
        <dbReference type="Pfam" id="PF01207"/>
    </source>
</evidence>
<accession>A0A0R2BHD3</accession>
<keyword evidence="17" id="KW-1185">Reference proteome</keyword>
<evidence type="ECO:0000256" key="13">
    <source>
        <dbReference type="PIRSR" id="PIRSR006621-1"/>
    </source>
</evidence>
<evidence type="ECO:0000256" key="6">
    <source>
        <dbReference type="ARBA" id="ARBA00022694"/>
    </source>
</evidence>